<feature type="transmembrane region" description="Helical" evidence="2">
    <location>
        <begin position="124"/>
        <end position="141"/>
    </location>
</feature>
<evidence type="ECO:0000256" key="1">
    <source>
        <dbReference type="SAM" id="MobiDB-lite"/>
    </source>
</evidence>
<comment type="caution">
    <text evidence="3">The sequence shown here is derived from an EMBL/GenBank/DDBJ whole genome shotgun (WGS) entry which is preliminary data.</text>
</comment>
<feature type="compositionally biased region" description="Basic and acidic residues" evidence="1">
    <location>
        <begin position="13"/>
        <end position="23"/>
    </location>
</feature>
<feature type="transmembrane region" description="Helical" evidence="2">
    <location>
        <begin position="52"/>
        <end position="77"/>
    </location>
</feature>
<gene>
    <name evidence="3" type="ORF">FBUS_03393</name>
</gene>
<feature type="region of interest" description="Disordered" evidence="1">
    <location>
        <begin position="1"/>
        <end position="31"/>
    </location>
</feature>
<evidence type="ECO:0000256" key="2">
    <source>
        <dbReference type="SAM" id="Phobius"/>
    </source>
</evidence>
<organism evidence="3 4">
    <name type="scientific">Fasciolopsis buskii</name>
    <dbReference type="NCBI Taxonomy" id="27845"/>
    <lineage>
        <taxon>Eukaryota</taxon>
        <taxon>Metazoa</taxon>
        <taxon>Spiralia</taxon>
        <taxon>Lophotrochozoa</taxon>
        <taxon>Platyhelminthes</taxon>
        <taxon>Trematoda</taxon>
        <taxon>Digenea</taxon>
        <taxon>Plagiorchiida</taxon>
        <taxon>Echinostomata</taxon>
        <taxon>Echinostomatoidea</taxon>
        <taxon>Fasciolidae</taxon>
        <taxon>Fasciolopsis</taxon>
    </lineage>
</organism>
<reference evidence="3" key="1">
    <citation type="submission" date="2019-05" db="EMBL/GenBank/DDBJ databases">
        <title>Annotation for the trematode Fasciolopsis buski.</title>
        <authorList>
            <person name="Choi Y.-J."/>
        </authorList>
    </citation>
    <scope>NUCLEOTIDE SEQUENCE</scope>
    <source>
        <strain evidence="3">HT</strain>
        <tissue evidence="3">Whole worm</tissue>
    </source>
</reference>
<dbReference type="EMBL" id="LUCM01000020">
    <property type="protein sequence ID" value="KAA0201237.1"/>
    <property type="molecule type" value="Genomic_DNA"/>
</dbReference>
<evidence type="ECO:0000313" key="4">
    <source>
        <dbReference type="Proteomes" id="UP000728185"/>
    </source>
</evidence>
<dbReference type="OrthoDB" id="6269593at2759"/>
<keyword evidence="2" id="KW-0812">Transmembrane</keyword>
<evidence type="ECO:0000313" key="3">
    <source>
        <dbReference type="EMBL" id="KAA0201237.1"/>
    </source>
</evidence>
<dbReference type="AlphaFoldDB" id="A0A8E0SAJ1"/>
<accession>A0A8E0SAJ1</accession>
<protein>
    <submittedName>
        <fullName evidence="3">Uncharacterized protein</fullName>
    </submittedName>
</protein>
<sequence>MTTSDPVDNENVASDKDLKDSETISKSSNSTDVNEDRQKWRAYIGFGHDLNYLLWANSWICMTYFLSGLSAFLFHWYTYEYVDGTLKMECFGNMCWTAVREIRPEGHNYNLLKHHGQYLVQHHTGIWFGSYLMAFGFLAGFRFTRCVVNLGYFLNILLICLCVLVAPICALEGLTWFPGPRPIHEEKPICNWLKLRIMNDMVLVIVTLITAIIQLILNTPYIQHRSIRLMEPLLKAIKNNEQINFGWMSRQSPYHNIYL</sequence>
<keyword evidence="2" id="KW-1133">Transmembrane helix</keyword>
<keyword evidence="4" id="KW-1185">Reference proteome</keyword>
<feature type="transmembrane region" description="Helical" evidence="2">
    <location>
        <begin position="153"/>
        <end position="177"/>
    </location>
</feature>
<keyword evidence="2" id="KW-0472">Membrane</keyword>
<name>A0A8E0SAJ1_9TREM</name>
<feature type="transmembrane region" description="Helical" evidence="2">
    <location>
        <begin position="197"/>
        <end position="217"/>
    </location>
</feature>
<dbReference type="Proteomes" id="UP000728185">
    <property type="component" value="Unassembled WGS sequence"/>
</dbReference>
<proteinExistence type="predicted"/>